<dbReference type="OrthoDB" id="461196at2"/>
<evidence type="ECO:0000256" key="1">
    <source>
        <dbReference type="SAM" id="SignalP"/>
    </source>
</evidence>
<dbReference type="RefSeq" id="WP_090607677.1">
    <property type="nucleotide sequence ID" value="NZ_CTEE01000001.1"/>
</dbReference>
<accession>A0A0E4H2B4</accession>
<dbReference type="GO" id="GO:0006508">
    <property type="term" value="P:proteolysis"/>
    <property type="evidence" value="ECO:0007669"/>
    <property type="project" value="UniProtKB-KW"/>
</dbReference>
<keyword evidence="3" id="KW-0378">Hydrolase</keyword>
<dbReference type="GO" id="GO:0008233">
    <property type="term" value="F:peptidase activity"/>
    <property type="evidence" value="ECO:0007669"/>
    <property type="project" value="UniProtKB-KW"/>
</dbReference>
<feature type="signal peptide" evidence="1">
    <location>
        <begin position="1"/>
        <end position="40"/>
    </location>
</feature>
<organism evidence="3 4">
    <name type="scientific">Mycobacterium lentiflavum</name>
    <dbReference type="NCBI Taxonomy" id="141349"/>
    <lineage>
        <taxon>Bacteria</taxon>
        <taxon>Bacillati</taxon>
        <taxon>Actinomycetota</taxon>
        <taxon>Actinomycetes</taxon>
        <taxon>Mycobacteriales</taxon>
        <taxon>Mycobacteriaceae</taxon>
        <taxon>Mycobacterium</taxon>
        <taxon>Mycobacterium simiae complex</taxon>
    </lineage>
</organism>
<evidence type="ECO:0000313" key="4">
    <source>
        <dbReference type="Proteomes" id="UP000199251"/>
    </source>
</evidence>
<evidence type="ECO:0000313" key="3">
    <source>
        <dbReference type="EMBL" id="CQD22131.1"/>
    </source>
</evidence>
<dbReference type="Proteomes" id="UP000199251">
    <property type="component" value="Unassembled WGS sequence"/>
</dbReference>
<keyword evidence="1" id="KW-0732">Signal</keyword>
<gene>
    <name evidence="3" type="ORF">BN1232_05519</name>
</gene>
<dbReference type="Gene3D" id="3.90.70.10">
    <property type="entry name" value="Cysteine proteinases"/>
    <property type="match status" value="1"/>
</dbReference>
<dbReference type="EMBL" id="CTEE01000001">
    <property type="protein sequence ID" value="CQD22131.1"/>
    <property type="molecule type" value="Genomic_DNA"/>
</dbReference>
<evidence type="ECO:0000259" key="2">
    <source>
        <dbReference type="Pfam" id="PF13529"/>
    </source>
</evidence>
<keyword evidence="3" id="KW-0645">Protease</keyword>
<feature type="domain" description="Peptidase C39-like" evidence="2">
    <location>
        <begin position="70"/>
        <end position="194"/>
    </location>
</feature>
<dbReference type="AlphaFoldDB" id="A0A0E4H2B4"/>
<name>A0A0E4H2B4_MYCLN</name>
<dbReference type="InterPro" id="IPR039564">
    <property type="entry name" value="Peptidase_C39-like"/>
</dbReference>
<reference evidence="3 4" key="1">
    <citation type="submission" date="2015-03" db="EMBL/GenBank/DDBJ databases">
        <authorList>
            <person name="Urmite Genomes"/>
        </authorList>
    </citation>
    <scope>NUCLEOTIDE SEQUENCE [LARGE SCALE GENOMIC DNA]</scope>
    <source>
        <strain evidence="3 4">CSUR P1491</strain>
    </source>
</reference>
<dbReference type="Pfam" id="PF13529">
    <property type="entry name" value="Peptidase_C39_2"/>
    <property type="match status" value="1"/>
</dbReference>
<proteinExistence type="predicted"/>
<sequence length="224" mass="23350">MSSASATTAAMTTKARFGALTALLAAAAAGWAIGIAGAHAAPNVPAPHITAGMHGDPAAAAPYWRYQQQHLDCGEMAVADVIGQISGHEPSEDEITAAAGNIPSAAHPGPIYRPDGRTSNHDLVPLLEHYGIHAVAVYPNTEALAVDLDHGRKIIVGVNDNVIWNRPGNRTKENHFVVVIGIDYDAGVVHLNDSGVRAGQDEQVSIATFEEAWAASDNFAVVTA</sequence>
<protein>
    <submittedName>
        <fullName evidence="3">Papain-like cysteine protease AvrRpt2</fullName>
    </submittedName>
</protein>
<feature type="chain" id="PRO_5002420924" evidence="1">
    <location>
        <begin position="41"/>
        <end position="224"/>
    </location>
</feature>
<dbReference type="STRING" id="141349.BN1232_05519"/>